<feature type="region of interest" description="Disordered" evidence="1">
    <location>
        <begin position="1"/>
        <end position="20"/>
    </location>
</feature>
<keyword evidence="3" id="KW-1185">Reference proteome</keyword>
<sequence length="105" mass="11432">MAECQSGLRAASRCSNNSYDTGSPSFCSVVLEQPRPPCSPLVSLFPDYQGPSVMRALHFNHVLQEVHQIKRVTTMSPISFLYIAAAAAAAKANVEQWEMGPSSEM</sequence>
<comment type="caution">
    <text evidence="2">The sequence shown here is derived from an EMBL/GenBank/DDBJ whole genome shotgun (WGS) entry which is preliminary data.</text>
</comment>
<dbReference type="Proteomes" id="UP001153269">
    <property type="component" value="Unassembled WGS sequence"/>
</dbReference>
<name>A0A9N7UX35_PLEPL</name>
<accession>A0A9N7UX35</accession>
<dbReference type="AlphaFoldDB" id="A0A9N7UX35"/>
<proteinExistence type="predicted"/>
<evidence type="ECO:0000256" key="1">
    <source>
        <dbReference type="SAM" id="MobiDB-lite"/>
    </source>
</evidence>
<evidence type="ECO:0000313" key="3">
    <source>
        <dbReference type="Proteomes" id="UP001153269"/>
    </source>
</evidence>
<evidence type="ECO:0000313" key="2">
    <source>
        <dbReference type="EMBL" id="CAB1437949.1"/>
    </source>
</evidence>
<gene>
    <name evidence="2" type="ORF">PLEPLA_LOCUS25928</name>
</gene>
<protein>
    <submittedName>
        <fullName evidence="2">Uncharacterized protein</fullName>
    </submittedName>
</protein>
<organism evidence="2 3">
    <name type="scientific">Pleuronectes platessa</name>
    <name type="common">European plaice</name>
    <dbReference type="NCBI Taxonomy" id="8262"/>
    <lineage>
        <taxon>Eukaryota</taxon>
        <taxon>Metazoa</taxon>
        <taxon>Chordata</taxon>
        <taxon>Craniata</taxon>
        <taxon>Vertebrata</taxon>
        <taxon>Euteleostomi</taxon>
        <taxon>Actinopterygii</taxon>
        <taxon>Neopterygii</taxon>
        <taxon>Teleostei</taxon>
        <taxon>Neoteleostei</taxon>
        <taxon>Acanthomorphata</taxon>
        <taxon>Carangaria</taxon>
        <taxon>Pleuronectiformes</taxon>
        <taxon>Pleuronectoidei</taxon>
        <taxon>Pleuronectidae</taxon>
        <taxon>Pleuronectes</taxon>
    </lineage>
</organism>
<reference evidence="2" key="1">
    <citation type="submission" date="2020-03" db="EMBL/GenBank/DDBJ databases">
        <authorList>
            <person name="Weist P."/>
        </authorList>
    </citation>
    <scope>NUCLEOTIDE SEQUENCE</scope>
</reference>
<dbReference type="EMBL" id="CADEAL010002090">
    <property type="protein sequence ID" value="CAB1437949.1"/>
    <property type="molecule type" value="Genomic_DNA"/>
</dbReference>